<dbReference type="InterPro" id="IPR003954">
    <property type="entry name" value="RRM_euk-type"/>
</dbReference>
<feature type="compositionally biased region" description="Basic and acidic residues" evidence="3">
    <location>
        <begin position="117"/>
        <end position="128"/>
    </location>
</feature>
<feature type="region of interest" description="Disordered" evidence="3">
    <location>
        <begin position="85"/>
        <end position="154"/>
    </location>
</feature>
<evidence type="ECO:0000259" key="5">
    <source>
        <dbReference type="PROSITE" id="PS50102"/>
    </source>
</evidence>
<feature type="region of interest" description="Disordered" evidence="3">
    <location>
        <begin position="812"/>
        <end position="852"/>
    </location>
</feature>
<feature type="compositionally biased region" description="Basic and acidic residues" evidence="3">
    <location>
        <begin position="549"/>
        <end position="560"/>
    </location>
</feature>
<feature type="compositionally biased region" description="Basic residues" evidence="3">
    <location>
        <begin position="1"/>
        <end position="14"/>
    </location>
</feature>
<dbReference type="InterPro" id="IPR039780">
    <property type="entry name" value="Mot2"/>
</dbReference>
<dbReference type="PANTHER" id="PTHR12603:SF4">
    <property type="entry name" value="RNA BINDING (RRM_RBD_RNP MOTIFS) FAMILY PROTEIN"/>
    <property type="match status" value="1"/>
</dbReference>
<dbReference type="InterPro" id="IPR035979">
    <property type="entry name" value="RBD_domain_sf"/>
</dbReference>
<dbReference type="InterPro" id="IPR012677">
    <property type="entry name" value="Nucleotide-bd_a/b_plait_sf"/>
</dbReference>
<feature type="compositionally biased region" description="Polar residues" evidence="3">
    <location>
        <begin position="561"/>
        <end position="590"/>
    </location>
</feature>
<feature type="domain" description="RING-type" evidence="4">
    <location>
        <begin position="163"/>
        <end position="211"/>
    </location>
</feature>
<dbReference type="GO" id="GO:0003723">
    <property type="term" value="F:RNA binding"/>
    <property type="evidence" value="ECO:0007669"/>
    <property type="project" value="UniProtKB-UniRule"/>
</dbReference>
<protein>
    <recommendedName>
        <fullName evidence="8">RING-type domain-containing protein</fullName>
    </recommendedName>
</protein>
<feature type="domain" description="RRM" evidence="5">
    <location>
        <begin position="273"/>
        <end position="356"/>
    </location>
</feature>
<reference evidence="6 7" key="1">
    <citation type="submission" date="2018-04" db="EMBL/GenBank/DDBJ databases">
        <title>WGS assembly of Panicum hallii var. hallii HAL2.</title>
        <authorList>
            <person name="Lovell J."/>
            <person name="Jenkins J."/>
            <person name="Lowry D."/>
            <person name="Mamidi S."/>
            <person name="Sreedasyam A."/>
            <person name="Weng X."/>
            <person name="Barry K."/>
            <person name="Bonette J."/>
            <person name="Campitelli B."/>
            <person name="Daum C."/>
            <person name="Gordon S."/>
            <person name="Gould B."/>
            <person name="Lipzen A."/>
            <person name="MacQueen A."/>
            <person name="Palacio-Mejia J."/>
            <person name="Plott C."/>
            <person name="Shakirov E."/>
            <person name="Shu S."/>
            <person name="Yoshinaga Y."/>
            <person name="Zane M."/>
            <person name="Rokhsar D."/>
            <person name="Grimwood J."/>
            <person name="Schmutz J."/>
            <person name="Juenger T."/>
        </authorList>
    </citation>
    <scope>NUCLEOTIDE SEQUENCE [LARGE SCALE GENOMIC DNA]</scope>
    <source>
        <strain evidence="7">cv. HAL2</strain>
    </source>
</reference>
<keyword evidence="2" id="KW-0694">RNA-binding</keyword>
<keyword evidence="1" id="KW-0479">Metal-binding</keyword>
<feature type="compositionally biased region" description="Polar residues" evidence="3">
    <location>
        <begin position="648"/>
        <end position="663"/>
    </location>
</feature>
<dbReference type="SUPFAM" id="SSF54928">
    <property type="entry name" value="RNA-binding domain, RBD"/>
    <property type="match status" value="1"/>
</dbReference>
<sequence length="1017" mass="110345">MPPHSKVRGRVRGRTRNDQTGRTGTPEAVPPGVTARLTPRKPRPTCRREDWGAAYLAGCGSAGESWCQLLKTIASLWTPGKLKTRLAPERKTKRGAGRESSSSVFRRRLRGGGGRGGGEREKGRRERVSGGARNPNPEAARDSDRLRSPDGGVTMSATANDKCPLCMEMMDLTDKQLKPCKCGYEICLWCWHRIMNMDQKDESGGRCPGCRSVYNKDRILGTSSRNQILKELCADKANYQKEQTKSHKQTSAKGQLGQSEPKDPNNVRVIQRKLVYIVGMPNEFASEKLLRQKNFLGQYGKIENIIIGNIGANQQIPDSGRVYVTYAREEEAVRCIQAVNGYILDGKPLKATFGVTRYCHIWLSNRVCYKTNCSYVHHKASAEDICTKDDVSVVCARLQHLMGMDTKGPQHRSGCTLPPPGDCSSKTTTCSGISKDICINAEGLLPNGANKNASLLPATTPRDSSLSSGSPSIANAVLHRRDDHESVRSNHQNFSDPKSQKYIPPGGRNRSSTTSVQHMQHSCRPIESTSLESLSNMSLVPQRSKVHLNEQVDSNSDKSEASSQLGNDTSNSNQTTSAENGTSATSQQKPQYSNVVSQGQVVSSRRFTILGRPKATGQIGDGTSCSTKLALVKDDHSDCITISRSHLVSQSLEQPSQQASATVKSHAGAEKKNGFPDIIEKLVPGNHKQLLESTASHRSTVVQSMSSRPVPSNLSTSDPKSQATAGSNDLSDLKRKLTSQNQLQLVNQQGAPVSNTVIARASLCHSTLNNQVNLTEGKRQDSAQGGHESFYNREMVRSGDIVSSHGSDCTMLSRPTSAVSSTDVAAPDTKERKRQAFPPGFEKPHHSSDSGKSVYVSSPACSGLCPASDALVKDSCGITDQQDLPSWATDCLKDDGDVSKNLNVSTSSRLGSTDTNQRHGQFQGTFFSGWLNHPRLSPYPPRHKLEYQDGTTGSYMSTGGYDAFCQGTKSGMGGGMASTLLQQPTMSSPRDSCTNGNTDSGMNGTKINISYPMYTLF</sequence>
<evidence type="ECO:0000259" key="4">
    <source>
        <dbReference type="PROSITE" id="PS50089"/>
    </source>
</evidence>
<feature type="compositionally biased region" description="Polar residues" evidence="3">
    <location>
        <begin position="813"/>
        <end position="823"/>
    </location>
</feature>
<feature type="compositionally biased region" description="Basic and acidic residues" evidence="3">
    <location>
        <begin position="139"/>
        <end position="148"/>
    </location>
</feature>
<dbReference type="InterPro" id="IPR001841">
    <property type="entry name" value="Znf_RING"/>
</dbReference>
<dbReference type="GO" id="GO:0030014">
    <property type="term" value="C:CCR4-NOT complex"/>
    <property type="evidence" value="ECO:0007669"/>
    <property type="project" value="InterPro"/>
</dbReference>
<dbReference type="PROSITE" id="PS50102">
    <property type="entry name" value="RRM"/>
    <property type="match status" value="1"/>
</dbReference>
<feature type="region of interest" description="Disordered" evidence="3">
    <location>
        <begin position="549"/>
        <end position="598"/>
    </location>
</feature>
<dbReference type="CDD" id="cd16618">
    <property type="entry name" value="mRING-HC-C4C4_CNOT4"/>
    <property type="match status" value="1"/>
</dbReference>
<evidence type="ECO:0008006" key="8">
    <source>
        <dbReference type="Google" id="ProtNLM"/>
    </source>
</evidence>
<evidence type="ECO:0000313" key="6">
    <source>
        <dbReference type="EMBL" id="PUZ58608.1"/>
    </source>
</evidence>
<dbReference type="Gene3D" id="3.30.70.330">
    <property type="match status" value="1"/>
</dbReference>
<dbReference type="OrthoDB" id="1923159at2759"/>
<dbReference type="Pfam" id="PF00076">
    <property type="entry name" value="RRM_1"/>
    <property type="match status" value="1"/>
</dbReference>
<keyword evidence="7" id="KW-1185">Reference proteome</keyword>
<dbReference type="Pfam" id="PF14570">
    <property type="entry name" value="zf-RING_4"/>
    <property type="match status" value="1"/>
</dbReference>
<feature type="compositionally biased region" description="Polar residues" evidence="3">
    <location>
        <begin position="249"/>
        <end position="258"/>
    </location>
</feature>
<evidence type="ECO:0000256" key="1">
    <source>
        <dbReference type="PROSITE-ProRule" id="PRU00175"/>
    </source>
</evidence>
<feature type="region of interest" description="Disordered" evidence="3">
    <location>
        <begin position="1"/>
        <end position="46"/>
    </location>
</feature>
<dbReference type="GO" id="GO:0008270">
    <property type="term" value="F:zinc ion binding"/>
    <property type="evidence" value="ECO:0007669"/>
    <property type="project" value="UniProtKB-KW"/>
</dbReference>
<accession>A0A2T7DSS2</accession>
<dbReference type="InterPro" id="IPR013083">
    <property type="entry name" value="Znf_RING/FYVE/PHD"/>
</dbReference>
<keyword evidence="1" id="KW-0862">Zinc</keyword>
<dbReference type="STRING" id="1504633.A0A2T7DSS2"/>
<feature type="region of interest" description="Disordered" evidence="3">
    <location>
        <begin position="695"/>
        <end position="729"/>
    </location>
</feature>
<dbReference type="PROSITE" id="PS50089">
    <property type="entry name" value="ZF_RING_2"/>
    <property type="match status" value="1"/>
</dbReference>
<dbReference type="Gene3D" id="3.30.40.10">
    <property type="entry name" value="Zinc/RING finger domain, C3HC4 (zinc finger)"/>
    <property type="match status" value="1"/>
</dbReference>
<dbReference type="EMBL" id="CM009753">
    <property type="protein sequence ID" value="PUZ58608.1"/>
    <property type="molecule type" value="Genomic_DNA"/>
</dbReference>
<evidence type="ECO:0000256" key="3">
    <source>
        <dbReference type="SAM" id="MobiDB-lite"/>
    </source>
</evidence>
<evidence type="ECO:0000313" key="7">
    <source>
        <dbReference type="Proteomes" id="UP000244336"/>
    </source>
</evidence>
<feature type="region of interest" description="Disordered" evidence="3">
    <location>
        <begin position="648"/>
        <end position="671"/>
    </location>
</feature>
<dbReference type="InterPro" id="IPR000504">
    <property type="entry name" value="RRM_dom"/>
</dbReference>
<dbReference type="GO" id="GO:0016567">
    <property type="term" value="P:protein ubiquitination"/>
    <property type="evidence" value="ECO:0007669"/>
    <property type="project" value="TreeGrafter"/>
</dbReference>
<dbReference type="CDD" id="cd12438">
    <property type="entry name" value="RRM_CNOT4"/>
    <property type="match status" value="1"/>
</dbReference>
<feature type="region of interest" description="Disordered" evidence="3">
    <location>
        <begin position="480"/>
        <end position="524"/>
    </location>
</feature>
<organism evidence="6 7">
    <name type="scientific">Panicum hallii var. hallii</name>
    <dbReference type="NCBI Taxonomy" id="1504633"/>
    <lineage>
        <taxon>Eukaryota</taxon>
        <taxon>Viridiplantae</taxon>
        <taxon>Streptophyta</taxon>
        <taxon>Embryophyta</taxon>
        <taxon>Tracheophyta</taxon>
        <taxon>Spermatophyta</taxon>
        <taxon>Magnoliopsida</taxon>
        <taxon>Liliopsida</taxon>
        <taxon>Poales</taxon>
        <taxon>Poaceae</taxon>
        <taxon>PACMAD clade</taxon>
        <taxon>Panicoideae</taxon>
        <taxon>Panicodae</taxon>
        <taxon>Paniceae</taxon>
        <taxon>Panicinae</taxon>
        <taxon>Panicum</taxon>
        <taxon>Panicum sect. Panicum</taxon>
    </lineage>
</organism>
<dbReference type="Gramene" id="PUZ58608">
    <property type="protein sequence ID" value="PUZ58608"/>
    <property type="gene ID" value="GQ55_5G522700"/>
</dbReference>
<evidence type="ECO:0000256" key="2">
    <source>
        <dbReference type="PROSITE-ProRule" id="PRU00176"/>
    </source>
</evidence>
<gene>
    <name evidence="6" type="ORF">GQ55_5G522700</name>
</gene>
<dbReference type="PANTHER" id="PTHR12603">
    <property type="entry name" value="CCR4-NOT TRANSCRIPTION COMPLEX RELATED"/>
    <property type="match status" value="1"/>
</dbReference>
<dbReference type="Proteomes" id="UP000244336">
    <property type="component" value="Chromosome 5"/>
</dbReference>
<dbReference type="InterPro" id="IPR039515">
    <property type="entry name" value="NOT4_mRING-HC-C4C4"/>
</dbReference>
<proteinExistence type="predicted"/>
<dbReference type="InterPro" id="IPR034261">
    <property type="entry name" value="CNOT4_RRM"/>
</dbReference>
<dbReference type="SUPFAM" id="SSF57850">
    <property type="entry name" value="RING/U-box"/>
    <property type="match status" value="1"/>
</dbReference>
<feature type="region of interest" description="Disordered" evidence="3">
    <location>
        <begin position="240"/>
        <end position="264"/>
    </location>
</feature>
<dbReference type="AlphaFoldDB" id="A0A2T7DSS2"/>
<feature type="compositionally biased region" description="Polar residues" evidence="3">
    <location>
        <begin position="509"/>
        <end position="520"/>
    </location>
</feature>
<name>A0A2T7DSS2_9POAL</name>
<keyword evidence="1" id="KW-0863">Zinc-finger</keyword>
<dbReference type="GO" id="GO:0004842">
    <property type="term" value="F:ubiquitin-protein transferase activity"/>
    <property type="evidence" value="ECO:0007669"/>
    <property type="project" value="InterPro"/>
</dbReference>
<dbReference type="SMART" id="SM00361">
    <property type="entry name" value="RRM_1"/>
    <property type="match status" value="1"/>
</dbReference>